<accession>A0A8S8ZJ05</accession>
<dbReference type="Gene3D" id="3.40.50.720">
    <property type="entry name" value="NAD(P)-binding Rossmann-like Domain"/>
    <property type="match status" value="1"/>
</dbReference>
<dbReference type="OMA" id="ILFICTR"/>
<dbReference type="InterPro" id="IPR000304">
    <property type="entry name" value="Pyrroline-COOH_reductase"/>
</dbReference>
<evidence type="ECO:0000256" key="2">
    <source>
        <dbReference type="ARBA" id="ARBA00023002"/>
    </source>
</evidence>
<dbReference type="InterPro" id="IPR008927">
    <property type="entry name" value="6-PGluconate_DH-like_C_sf"/>
</dbReference>
<evidence type="ECO:0000259" key="3">
    <source>
        <dbReference type="Pfam" id="PF14748"/>
    </source>
</evidence>
<reference evidence="4 5" key="1">
    <citation type="submission" date="2017-07" db="EMBL/GenBank/DDBJ databases">
        <title>Genome sequence of the Sordaria macrospora wild type strain R19027.</title>
        <authorList>
            <person name="Nowrousian M."/>
            <person name="Teichert I."/>
            <person name="Kueck U."/>
        </authorList>
    </citation>
    <scope>NUCLEOTIDE SEQUENCE [LARGE SCALE GENOMIC DNA]</scope>
    <source>
        <strain evidence="4 5">R19027</strain>
        <tissue evidence="4">Mycelium</tissue>
    </source>
</reference>
<comment type="caution">
    <text evidence="4">The sequence shown here is derived from an EMBL/GenBank/DDBJ whole genome shotgun (WGS) entry which is preliminary data.</text>
</comment>
<dbReference type="Gene3D" id="1.10.3730.10">
    <property type="entry name" value="ProC C-terminal domain-like"/>
    <property type="match status" value="1"/>
</dbReference>
<dbReference type="PANTHER" id="PTHR11645">
    <property type="entry name" value="PYRROLINE-5-CARBOXYLATE REDUCTASE"/>
    <property type="match status" value="1"/>
</dbReference>
<comment type="similarity">
    <text evidence="1">Belongs to the pyrroline-5-carboxylate reductase family.</text>
</comment>
<dbReference type="EMBL" id="NMPR01000145">
    <property type="protein sequence ID" value="KAA8629208.1"/>
    <property type="molecule type" value="Genomic_DNA"/>
</dbReference>
<name>A0A8S8ZJ05_SORMA</name>
<dbReference type="AlphaFoldDB" id="A0A8S8ZJ05"/>
<dbReference type="HAMAP" id="MF_01925">
    <property type="entry name" value="P5C_reductase"/>
    <property type="match status" value="1"/>
</dbReference>
<evidence type="ECO:0000256" key="1">
    <source>
        <dbReference type="ARBA" id="ARBA00005525"/>
    </source>
</evidence>
<dbReference type="Proteomes" id="UP000433876">
    <property type="component" value="Unassembled WGS sequence"/>
</dbReference>
<dbReference type="Pfam" id="PF14748">
    <property type="entry name" value="P5CR_dimer"/>
    <property type="match status" value="1"/>
</dbReference>
<protein>
    <recommendedName>
        <fullName evidence="3">Pyrroline-5-carboxylate reductase dimerisation domain-containing protein</fullName>
    </recommendedName>
</protein>
<dbReference type="SUPFAM" id="SSF51735">
    <property type="entry name" value="NAD(P)-binding Rossmann-fold domains"/>
    <property type="match status" value="1"/>
</dbReference>
<dbReference type="InterPro" id="IPR029036">
    <property type="entry name" value="P5CR_dimer"/>
</dbReference>
<dbReference type="VEuPathDB" id="FungiDB:SMAC_03729"/>
<dbReference type="GO" id="GO:0055129">
    <property type="term" value="P:L-proline biosynthetic process"/>
    <property type="evidence" value="ECO:0007669"/>
    <property type="project" value="TreeGrafter"/>
</dbReference>
<feature type="domain" description="Pyrroline-5-carboxylate reductase dimerisation" evidence="3">
    <location>
        <begin position="219"/>
        <end position="324"/>
    </location>
</feature>
<dbReference type="PANTHER" id="PTHR11645:SF0">
    <property type="entry name" value="PYRROLINE-5-CARBOXYLATE REDUCTASE 3"/>
    <property type="match status" value="1"/>
</dbReference>
<evidence type="ECO:0000313" key="5">
    <source>
        <dbReference type="Proteomes" id="UP000433876"/>
    </source>
</evidence>
<dbReference type="GO" id="GO:0004735">
    <property type="term" value="F:pyrroline-5-carboxylate reductase activity"/>
    <property type="evidence" value="ECO:0007669"/>
    <property type="project" value="InterPro"/>
</dbReference>
<dbReference type="SUPFAM" id="SSF48179">
    <property type="entry name" value="6-phosphogluconate dehydrogenase C-terminal domain-like"/>
    <property type="match status" value="1"/>
</dbReference>
<organism evidence="4 5">
    <name type="scientific">Sordaria macrospora</name>
    <dbReference type="NCBI Taxonomy" id="5147"/>
    <lineage>
        <taxon>Eukaryota</taxon>
        <taxon>Fungi</taxon>
        <taxon>Dikarya</taxon>
        <taxon>Ascomycota</taxon>
        <taxon>Pezizomycotina</taxon>
        <taxon>Sordariomycetes</taxon>
        <taxon>Sordariomycetidae</taxon>
        <taxon>Sordariales</taxon>
        <taxon>Sordariaceae</taxon>
        <taxon>Sordaria</taxon>
    </lineage>
</organism>
<keyword evidence="2" id="KW-0560">Oxidoreductase</keyword>
<sequence length="330" mass="35570">MDSPPSSPPLSATGDTPAVAPDRLTFIGGGHLAQAFVDGIYASFSTTGNNSNSNNLWKHSTTINNKKPCPITITARRPEHLRQLQTKYPLAHVTLDNLDPLIWETPEDVETYHHVLFICTLPIDVPSVCRQIAPAIATISPSTARPTIVTMCPGISVAQLQSWLPAGTPIVRSMPNLPVTVREGATGLFPCENARGQRTEVVRDVVRLVSPAAVVLGREEELDIVAAISGSAPAHFYFLIESLVAAAEAHGLDSETARELVVQSCLGSGMLSKRDCDRPVSVLRKEVCVPGGSTEKAINHMMEGGFPRLVGEAVTRSLRANREMSRVERD</sequence>
<dbReference type="InterPro" id="IPR036291">
    <property type="entry name" value="NAD(P)-bd_dom_sf"/>
</dbReference>
<proteinExistence type="inferred from homology"/>
<gene>
    <name evidence="4" type="ORF">SMACR_03729</name>
</gene>
<evidence type="ECO:0000313" key="4">
    <source>
        <dbReference type="EMBL" id="KAA8629208.1"/>
    </source>
</evidence>